<sequence>MANSITLFKKYIDLLDEVYQNASVTSALDGDMTLVQMGANTNEIVIPKISMDGLADYDRNGGYVHGDVTLTNETVKFNYDRGRKFTVDAMDNEETAGLAFGKLAAEFIRTKVVPEMDAFRFATYAGTTGISKATADTLADGAAVLAALVAAQNKMDEEEVPQENRHLFITPTLYNMIYAVDTTKSKEVLNSFASIQKVPQTRFYTAIDLYDGKTDNSGASGANEKVGGFVKASTGREINFMVIHKPALLQYPKHTVNKVISPDANQDSDGWLFFYRAYGLADVYENKVAGIYLHHKA</sequence>
<dbReference type="EMBL" id="BK032593">
    <property type="protein sequence ID" value="DAF50168.1"/>
    <property type="molecule type" value="Genomic_DNA"/>
</dbReference>
<evidence type="ECO:0000313" key="1">
    <source>
        <dbReference type="EMBL" id="DAF50168.1"/>
    </source>
</evidence>
<organism evidence="1">
    <name type="scientific">Siphoviridae sp. ct9zP9</name>
    <dbReference type="NCBI Taxonomy" id="2827795"/>
    <lineage>
        <taxon>Viruses</taxon>
        <taxon>Duplodnaviria</taxon>
        <taxon>Heunggongvirae</taxon>
        <taxon>Uroviricota</taxon>
        <taxon>Caudoviricetes</taxon>
    </lineage>
</organism>
<accession>A0A8S5SGW4</accession>
<proteinExistence type="predicted"/>
<reference evidence="1" key="1">
    <citation type="journal article" date="2021" name="Proc. Natl. Acad. Sci. U.S.A.">
        <title>A Catalog of Tens of Thousands of Viruses from Human Metagenomes Reveals Hidden Associations with Chronic Diseases.</title>
        <authorList>
            <person name="Tisza M.J."/>
            <person name="Buck C.B."/>
        </authorList>
    </citation>
    <scope>NUCLEOTIDE SEQUENCE</scope>
    <source>
        <strain evidence="1">Ct9zP9</strain>
    </source>
</reference>
<protein>
    <submittedName>
        <fullName evidence="1">Major capsid protein</fullName>
    </submittedName>
</protein>
<name>A0A8S5SGW4_9CAUD</name>